<dbReference type="PROSITE" id="PS50928">
    <property type="entry name" value="ABC_TM1"/>
    <property type="match status" value="1"/>
</dbReference>
<dbReference type="InterPro" id="IPR000515">
    <property type="entry name" value="MetI-like"/>
</dbReference>
<feature type="compositionally biased region" description="Basic residues" evidence="8">
    <location>
        <begin position="283"/>
        <end position="293"/>
    </location>
</feature>
<comment type="caution">
    <text evidence="10">The sequence shown here is derived from an EMBL/GenBank/DDBJ whole genome shotgun (WGS) entry which is preliminary data.</text>
</comment>
<dbReference type="GO" id="GO:0005886">
    <property type="term" value="C:plasma membrane"/>
    <property type="evidence" value="ECO:0007669"/>
    <property type="project" value="UniProtKB-SubCell"/>
</dbReference>
<evidence type="ECO:0000256" key="7">
    <source>
        <dbReference type="RuleBase" id="RU363032"/>
    </source>
</evidence>
<dbReference type="SUPFAM" id="SSF161098">
    <property type="entry name" value="MetI-like"/>
    <property type="match status" value="1"/>
</dbReference>
<keyword evidence="2 7" id="KW-0813">Transport</keyword>
<dbReference type="PANTHER" id="PTHR43386:SF6">
    <property type="entry name" value="ABC TRANSPORTER PERMEASE PROTEIN"/>
    <property type="match status" value="1"/>
</dbReference>
<comment type="subcellular location">
    <subcellularLocation>
        <location evidence="1 7">Cell membrane</location>
        <topology evidence="1 7">Multi-pass membrane protein</topology>
    </subcellularLocation>
</comment>
<accession>A0A939DVJ4</accession>
<evidence type="ECO:0000256" key="8">
    <source>
        <dbReference type="SAM" id="MobiDB-lite"/>
    </source>
</evidence>
<evidence type="ECO:0000256" key="5">
    <source>
        <dbReference type="ARBA" id="ARBA00022989"/>
    </source>
</evidence>
<evidence type="ECO:0000256" key="3">
    <source>
        <dbReference type="ARBA" id="ARBA00022475"/>
    </source>
</evidence>
<feature type="region of interest" description="Disordered" evidence="8">
    <location>
        <begin position="272"/>
        <end position="293"/>
    </location>
</feature>
<evidence type="ECO:0000256" key="6">
    <source>
        <dbReference type="ARBA" id="ARBA00023136"/>
    </source>
</evidence>
<evidence type="ECO:0000256" key="1">
    <source>
        <dbReference type="ARBA" id="ARBA00004651"/>
    </source>
</evidence>
<gene>
    <name evidence="10" type="ORF">JF543_04520</name>
</gene>
<evidence type="ECO:0000313" key="10">
    <source>
        <dbReference type="EMBL" id="MBN8205219.1"/>
    </source>
</evidence>
<feature type="transmembrane region" description="Helical" evidence="7">
    <location>
        <begin position="162"/>
        <end position="181"/>
    </location>
</feature>
<dbReference type="InterPro" id="IPR050366">
    <property type="entry name" value="BP-dependent_transpt_permease"/>
</dbReference>
<keyword evidence="3" id="KW-1003">Cell membrane</keyword>
<keyword evidence="4 7" id="KW-0812">Transmembrane</keyword>
<dbReference type="PANTHER" id="PTHR43386">
    <property type="entry name" value="OLIGOPEPTIDE TRANSPORT SYSTEM PERMEASE PROTEIN APPC"/>
    <property type="match status" value="1"/>
</dbReference>
<dbReference type="EMBL" id="JAEMWU010000001">
    <property type="protein sequence ID" value="MBN8205219.1"/>
    <property type="molecule type" value="Genomic_DNA"/>
</dbReference>
<dbReference type="Proteomes" id="UP000664385">
    <property type="component" value="Unassembled WGS sequence"/>
</dbReference>
<dbReference type="InterPro" id="IPR035906">
    <property type="entry name" value="MetI-like_sf"/>
</dbReference>
<keyword evidence="6 7" id="KW-0472">Membrane</keyword>
<dbReference type="CDD" id="cd06261">
    <property type="entry name" value="TM_PBP2"/>
    <property type="match status" value="1"/>
</dbReference>
<feature type="transmembrane region" description="Helical" evidence="7">
    <location>
        <begin position="120"/>
        <end position="150"/>
    </location>
</feature>
<dbReference type="Gene3D" id="1.10.3720.10">
    <property type="entry name" value="MetI-like"/>
    <property type="match status" value="1"/>
</dbReference>
<keyword evidence="5 7" id="KW-1133">Transmembrane helix</keyword>
<dbReference type="GO" id="GO:0055085">
    <property type="term" value="P:transmembrane transport"/>
    <property type="evidence" value="ECO:0007669"/>
    <property type="project" value="InterPro"/>
</dbReference>
<evidence type="ECO:0000259" key="9">
    <source>
        <dbReference type="PROSITE" id="PS50928"/>
    </source>
</evidence>
<proteinExistence type="inferred from homology"/>
<dbReference type="AlphaFoldDB" id="A0A939DVJ4"/>
<sequence length="293" mass="30298">MIARFLRHPLGITGLVLVGIPTCAALISLLWVPYDPTVFSPADRWLPPSSAHLLGTDNGGRDLFSILLVGAQSTMLATVLATLIAVAVGLPLALGAALASRRLGLLLERGIDIAIAFPTLVLAIILVTSYGASIWVSSLAIGLGGAVVVARTMVPELRGALASPYVTLATAGGVSIGGIVWRHVMPNTAPTLLIRATQLLSVAALAEAGLSYLGFGTPPPTPSWGRTLADLQSQVLVRPEVLIAPSLAITTLVIGFALLGDALRDALEPDQVRAASARPSPKTARRSTKKVPA</sequence>
<feature type="transmembrane region" description="Helical" evidence="7">
    <location>
        <begin position="12"/>
        <end position="34"/>
    </location>
</feature>
<feature type="transmembrane region" description="Helical" evidence="7">
    <location>
        <begin position="75"/>
        <end position="99"/>
    </location>
</feature>
<feature type="domain" description="ABC transmembrane type-1" evidence="9">
    <location>
        <begin position="71"/>
        <end position="260"/>
    </location>
</feature>
<name>A0A939DVJ4_9MICO</name>
<evidence type="ECO:0000256" key="4">
    <source>
        <dbReference type="ARBA" id="ARBA00022692"/>
    </source>
</evidence>
<protein>
    <submittedName>
        <fullName evidence="10">ABC transporter permease</fullName>
    </submittedName>
</protein>
<dbReference type="RefSeq" id="WP_179409100.1">
    <property type="nucleotide sequence ID" value="NZ_JAEMWU010000001.1"/>
</dbReference>
<dbReference type="Pfam" id="PF00528">
    <property type="entry name" value="BPD_transp_1"/>
    <property type="match status" value="1"/>
</dbReference>
<comment type="similarity">
    <text evidence="7">Belongs to the binding-protein-dependent transport system permease family.</text>
</comment>
<feature type="transmembrane region" description="Helical" evidence="7">
    <location>
        <begin position="241"/>
        <end position="263"/>
    </location>
</feature>
<evidence type="ECO:0000313" key="11">
    <source>
        <dbReference type="Proteomes" id="UP000664385"/>
    </source>
</evidence>
<reference evidence="10" key="1">
    <citation type="submission" date="2020-12" db="EMBL/GenBank/DDBJ databases">
        <title>PHA producing bacteria isolated from mangrove.</title>
        <authorList>
            <person name="Zheng W."/>
            <person name="Yu S."/>
            <person name="Huang Y."/>
        </authorList>
    </citation>
    <scope>NUCLEOTIDE SEQUENCE</scope>
    <source>
        <strain evidence="10">GN8-5</strain>
    </source>
</reference>
<organism evidence="10 11">
    <name type="scientific">Microbacterium esteraromaticum</name>
    <dbReference type="NCBI Taxonomy" id="57043"/>
    <lineage>
        <taxon>Bacteria</taxon>
        <taxon>Bacillati</taxon>
        <taxon>Actinomycetota</taxon>
        <taxon>Actinomycetes</taxon>
        <taxon>Micrococcales</taxon>
        <taxon>Microbacteriaceae</taxon>
        <taxon>Microbacterium</taxon>
    </lineage>
</organism>
<evidence type="ECO:0000256" key="2">
    <source>
        <dbReference type="ARBA" id="ARBA00022448"/>
    </source>
</evidence>